<evidence type="ECO:0008006" key="3">
    <source>
        <dbReference type="Google" id="ProtNLM"/>
    </source>
</evidence>
<dbReference type="InterPro" id="IPR036514">
    <property type="entry name" value="SGNH_hydro_sf"/>
</dbReference>
<dbReference type="PANTHER" id="PTHR34407:SF1">
    <property type="entry name" value="SGNH HYDROLASE-TYPE ESTERASE DOMAIN-CONTAINING PROTEIN"/>
    <property type="match status" value="1"/>
</dbReference>
<protein>
    <recommendedName>
        <fullName evidence="3">SGNH hydrolase-type esterase domain-containing protein</fullName>
    </recommendedName>
</protein>
<accession>A0AAD5DNH2</accession>
<dbReference type="CDD" id="cd00229">
    <property type="entry name" value="SGNH_hydrolase"/>
    <property type="match status" value="1"/>
</dbReference>
<dbReference type="PANTHER" id="PTHR34407">
    <property type="entry name" value="EXPRESSED PROTEIN"/>
    <property type="match status" value="1"/>
</dbReference>
<evidence type="ECO:0000313" key="1">
    <source>
        <dbReference type="EMBL" id="KAI7839544.1"/>
    </source>
</evidence>
<dbReference type="SUPFAM" id="SSF52266">
    <property type="entry name" value="SGNH hydrolase"/>
    <property type="match status" value="1"/>
</dbReference>
<dbReference type="Gene3D" id="3.40.50.1110">
    <property type="entry name" value="SGNH hydrolase"/>
    <property type="match status" value="1"/>
</dbReference>
<comment type="caution">
    <text evidence="1">The sequence shown here is derived from an EMBL/GenBank/DDBJ whole genome shotgun (WGS) entry which is preliminary data.</text>
</comment>
<reference evidence="1" key="1">
    <citation type="submission" date="2020-11" db="EMBL/GenBank/DDBJ databases">
        <title>Chlorella ohadii genome sequencing and assembly.</title>
        <authorList>
            <person name="Murik O."/>
            <person name="Treves H."/>
            <person name="Kedem I."/>
            <person name="Shotland Y."/>
            <person name="Kaplan A."/>
        </authorList>
    </citation>
    <scope>NUCLEOTIDE SEQUENCE</scope>
    <source>
        <strain evidence="1">1</strain>
    </source>
</reference>
<dbReference type="EMBL" id="JADXDR010000099">
    <property type="protein sequence ID" value="KAI7839544.1"/>
    <property type="molecule type" value="Genomic_DNA"/>
</dbReference>
<name>A0AAD5DNH2_9CHLO</name>
<proteinExistence type="predicted"/>
<gene>
    <name evidence="1" type="ORF">COHA_006726</name>
</gene>
<sequence length="437" mass="48000">MEAKADRTPQLLLAVLVLIPLFLAGIHILEGGGLTRPVVKTSSMDLAINTEAAVAAALKARLRRLPWSPMLSEAEARRGVTYAGSGAPLRRLAAKLLAGQAVKLVTIGGSVTQGGGMLGDYLSELFRYINSTFPHGQHEMLNKGMGAWGSEGFEPCLDRIVPQDADLVVVEFAINDEASEKVSYASPQRRTYEQMLRRMLQRPSQPTLVLLQYYPWMRSFGDGVTQGLYYREPETEMTVLGQYYDLPVVSVRAATWRLMHAGIDGFKVDKGAHSIGLNWGNKSIIPQADAGEEDKYFYSDGLHPGPGGAQVMAELVIHPLAVAVEDLATGVQVEERQAPQLQGLPPPMIPNSPNVSSSACFMLEEFKPLVKQAQGFEYRPERPARTSVLAQKWGWSGLQPGEWLQLEFSTMLDTASPQRNATVCECRIAKRVGWDFS</sequence>
<evidence type="ECO:0000313" key="2">
    <source>
        <dbReference type="Proteomes" id="UP001205105"/>
    </source>
</evidence>
<organism evidence="1 2">
    <name type="scientific">Chlorella ohadii</name>
    <dbReference type="NCBI Taxonomy" id="2649997"/>
    <lineage>
        <taxon>Eukaryota</taxon>
        <taxon>Viridiplantae</taxon>
        <taxon>Chlorophyta</taxon>
        <taxon>core chlorophytes</taxon>
        <taxon>Trebouxiophyceae</taxon>
        <taxon>Chlorellales</taxon>
        <taxon>Chlorellaceae</taxon>
        <taxon>Chlorella clade</taxon>
        <taxon>Chlorella</taxon>
    </lineage>
</organism>
<dbReference type="AlphaFoldDB" id="A0AAD5DNH2"/>
<dbReference type="Proteomes" id="UP001205105">
    <property type="component" value="Unassembled WGS sequence"/>
</dbReference>
<keyword evidence="2" id="KW-1185">Reference proteome</keyword>